<feature type="compositionally biased region" description="Polar residues" evidence="1">
    <location>
        <begin position="76"/>
        <end position="91"/>
    </location>
</feature>
<comment type="caution">
    <text evidence="2">The sequence shown here is derived from an EMBL/GenBank/DDBJ whole genome shotgun (WGS) entry which is preliminary data.</text>
</comment>
<reference evidence="3" key="1">
    <citation type="submission" date="2018-04" db="EMBL/GenBank/DDBJ databases">
        <authorList>
            <person name="Cornet L."/>
        </authorList>
    </citation>
    <scope>NUCLEOTIDE SEQUENCE [LARGE SCALE GENOMIC DNA]</scope>
</reference>
<sequence>MTFTAIATKLQRILCVGLATLVIGSGLLFGFSAPAAALGNKAGDVVQQRAERELDSKAGAGTANQIEGRAKEGIGQVQNQVEKVTGGNDSLGNRAEGRAQRDFGRTQGAVEDAADAAQDSAGGIVDSVKSFFGQ</sequence>
<protein>
    <recommendedName>
        <fullName evidence="4">CsbD family protein</fullName>
    </recommendedName>
</protein>
<dbReference type="AlphaFoldDB" id="A0A2W4WJ47"/>
<gene>
    <name evidence="2" type="ORF">DCF17_02465</name>
</gene>
<evidence type="ECO:0008006" key="4">
    <source>
        <dbReference type="Google" id="ProtNLM"/>
    </source>
</evidence>
<reference evidence="2 3" key="2">
    <citation type="submission" date="2018-06" db="EMBL/GenBank/DDBJ databases">
        <title>Metagenomic assembly of (sub)arctic Cyanobacteria and their associated microbiome from non-axenic cultures.</title>
        <authorList>
            <person name="Baurain D."/>
        </authorList>
    </citation>
    <scope>NUCLEOTIDE SEQUENCE [LARGE SCALE GENOMIC DNA]</scope>
    <source>
        <strain evidence="2">ULC041bin1</strain>
    </source>
</reference>
<evidence type="ECO:0000256" key="1">
    <source>
        <dbReference type="SAM" id="MobiDB-lite"/>
    </source>
</evidence>
<evidence type="ECO:0000313" key="3">
    <source>
        <dbReference type="Proteomes" id="UP000249081"/>
    </source>
</evidence>
<dbReference type="EMBL" id="QBMN01000010">
    <property type="protein sequence ID" value="PZO45194.1"/>
    <property type="molecule type" value="Genomic_DNA"/>
</dbReference>
<name>A0A2W4WJ47_9CYAN</name>
<organism evidence="2 3">
    <name type="scientific">Shackletoniella antarctica</name>
    <dbReference type="NCBI Taxonomy" id="268115"/>
    <lineage>
        <taxon>Bacteria</taxon>
        <taxon>Bacillati</taxon>
        <taxon>Cyanobacteriota</taxon>
        <taxon>Cyanophyceae</taxon>
        <taxon>Oculatellales</taxon>
        <taxon>Oculatellaceae</taxon>
        <taxon>Shackletoniella</taxon>
    </lineage>
</organism>
<evidence type="ECO:0000313" key="2">
    <source>
        <dbReference type="EMBL" id="PZO45194.1"/>
    </source>
</evidence>
<feature type="region of interest" description="Disordered" evidence="1">
    <location>
        <begin position="53"/>
        <end position="108"/>
    </location>
</feature>
<feature type="compositionally biased region" description="Basic and acidic residues" evidence="1">
    <location>
        <begin position="95"/>
        <end position="104"/>
    </location>
</feature>
<accession>A0A2W4WJ47</accession>
<proteinExistence type="predicted"/>
<dbReference type="Proteomes" id="UP000249081">
    <property type="component" value="Unassembled WGS sequence"/>
</dbReference>